<dbReference type="KEGG" id="lgi:LOTGIDRAFT_167276"/>
<dbReference type="Proteomes" id="UP000030746">
    <property type="component" value="Unassembled WGS sequence"/>
</dbReference>
<dbReference type="SUPFAM" id="SSF57535">
    <property type="entry name" value="Complement control module/SCR domain"/>
    <property type="match status" value="3"/>
</dbReference>
<dbReference type="AlphaFoldDB" id="V3ZZN6"/>
<feature type="disulfide bond" evidence="2">
    <location>
        <begin position="176"/>
        <end position="203"/>
    </location>
</feature>
<dbReference type="OrthoDB" id="6480633at2759"/>
<evidence type="ECO:0000259" key="5">
    <source>
        <dbReference type="PROSITE" id="PS50923"/>
    </source>
</evidence>
<feature type="disulfide bond" evidence="2">
    <location>
        <begin position="238"/>
        <end position="265"/>
    </location>
</feature>
<feature type="domain" description="Sushi" evidence="5">
    <location>
        <begin position="208"/>
        <end position="267"/>
    </location>
</feature>
<evidence type="ECO:0000256" key="1">
    <source>
        <dbReference type="ARBA" id="ARBA00023157"/>
    </source>
</evidence>
<feature type="domain" description="Sushi" evidence="5">
    <location>
        <begin position="146"/>
        <end position="205"/>
    </location>
</feature>
<feature type="domain" description="Sushi" evidence="5">
    <location>
        <begin position="84"/>
        <end position="143"/>
    </location>
</feature>
<gene>
    <name evidence="6" type="ORF">LOTGIDRAFT_167276</name>
</gene>
<dbReference type="InterPro" id="IPR035976">
    <property type="entry name" value="Sushi/SCR/CCP_sf"/>
</dbReference>
<sequence>MKIQAKIVALFGIFSMCWAAPNEMVIFACQFFNEMFDDCSNINEGNALGQAMADISTTTATSYYSHLESPSNSTVSQNGEEEPTTCSSNPEVTNGATTSTPSSFEVGTIIEYQCNLGYRTEGENGTLTCKDDGQYEQSIQCLEEPITCSSNPEVTNGATTSTPSSFEVGTIIEYQCNLGYRTEGENGTLTCKDDGQYEQSIQCLEEPITCSSSPEVTHGAITSTHSSFEVGTIIDFQCNPGYTTEGRKGTLTCKDDGQYKQSIQCLDCRNRDRLNTTGRFLRSDGQRPDVCTFKQCKKACEDNPKCIEISNYDGCGKCVLSFAIQHPTEDLEECRSVCYKEPRCVQIKLKNGCKLMVMKYEDKHFREQSGTIVSDCF</sequence>
<dbReference type="EMBL" id="KB203083">
    <property type="protein sequence ID" value="ESO86461.1"/>
    <property type="molecule type" value="Genomic_DNA"/>
</dbReference>
<keyword evidence="1 2" id="KW-1015">Disulfide bond</keyword>
<reference evidence="6 7" key="1">
    <citation type="journal article" date="2013" name="Nature">
        <title>Insights into bilaterian evolution from three spiralian genomes.</title>
        <authorList>
            <person name="Simakov O."/>
            <person name="Marletaz F."/>
            <person name="Cho S.J."/>
            <person name="Edsinger-Gonzales E."/>
            <person name="Havlak P."/>
            <person name="Hellsten U."/>
            <person name="Kuo D.H."/>
            <person name="Larsson T."/>
            <person name="Lv J."/>
            <person name="Arendt D."/>
            <person name="Savage R."/>
            <person name="Osoegawa K."/>
            <person name="de Jong P."/>
            <person name="Grimwood J."/>
            <person name="Chapman J.A."/>
            <person name="Shapiro H."/>
            <person name="Aerts A."/>
            <person name="Otillar R.P."/>
            <person name="Terry A.Y."/>
            <person name="Boore J.L."/>
            <person name="Grigoriev I.V."/>
            <person name="Lindberg D.R."/>
            <person name="Seaver E.C."/>
            <person name="Weisblat D.A."/>
            <person name="Putnam N.H."/>
            <person name="Rokhsar D.S."/>
        </authorList>
    </citation>
    <scope>NUCLEOTIDE SEQUENCE [LARGE SCALE GENOMIC DNA]</scope>
</reference>
<keyword evidence="7" id="KW-1185">Reference proteome</keyword>
<evidence type="ECO:0000256" key="4">
    <source>
        <dbReference type="SAM" id="SignalP"/>
    </source>
</evidence>
<feature type="disulfide bond" evidence="2">
    <location>
        <begin position="148"/>
        <end position="191"/>
    </location>
</feature>
<dbReference type="SMART" id="SM00032">
    <property type="entry name" value="CCP"/>
    <property type="match status" value="3"/>
</dbReference>
<evidence type="ECO:0000313" key="6">
    <source>
        <dbReference type="EMBL" id="ESO86461.1"/>
    </source>
</evidence>
<organism evidence="6 7">
    <name type="scientific">Lottia gigantea</name>
    <name type="common">Giant owl limpet</name>
    <dbReference type="NCBI Taxonomy" id="225164"/>
    <lineage>
        <taxon>Eukaryota</taxon>
        <taxon>Metazoa</taxon>
        <taxon>Spiralia</taxon>
        <taxon>Lophotrochozoa</taxon>
        <taxon>Mollusca</taxon>
        <taxon>Gastropoda</taxon>
        <taxon>Patellogastropoda</taxon>
        <taxon>Lottioidea</taxon>
        <taxon>Lottiidae</taxon>
        <taxon>Lottia</taxon>
    </lineage>
</organism>
<feature type="chain" id="PRO_5004715621" description="Sushi domain-containing protein" evidence="4">
    <location>
        <begin position="20"/>
        <end position="377"/>
    </location>
</feature>
<dbReference type="InterPro" id="IPR000436">
    <property type="entry name" value="Sushi_SCR_CCP_dom"/>
</dbReference>
<dbReference type="STRING" id="225164.V3ZZN6"/>
<evidence type="ECO:0000256" key="3">
    <source>
        <dbReference type="SAM" id="MobiDB-lite"/>
    </source>
</evidence>
<feature type="disulfide bond" evidence="2">
    <location>
        <begin position="114"/>
        <end position="141"/>
    </location>
</feature>
<accession>V3ZZN6</accession>
<feature type="disulfide bond" evidence="2">
    <location>
        <begin position="210"/>
        <end position="253"/>
    </location>
</feature>
<proteinExistence type="predicted"/>
<feature type="region of interest" description="Disordered" evidence="3">
    <location>
        <begin position="66"/>
        <end position="102"/>
    </location>
</feature>
<dbReference type="Gene3D" id="2.10.70.10">
    <property type="entry name" value="Complement Module, domain 1"/>
    <property type="match status" value="3"/>
</dbReference>
<feature type="disulfide bond" evidence="2">
    <location>
        <begin position="86"/>
        <end position="129"/>
    </location>
</feature>
<dbReference type="OMA" id="EPPKCKV"/>
<dbReference type="RefSeq" id="XP_009062991.1">
    <property type="nucleotide sequence ID" value="XM_009064743.1"/>
</dbReference>
<dbReference type="HOGENOM" id="CLU_734227_0_0_1"/>
<protein>
    <recommendedName>
        <fullName evidence="5">Sushi domain-containing protein</fullName>
    </recommendedName>
</protein>
<dbReference type="CDD" id="cd00033">
    <property type="entry name" value="CCP"/>
    <property type="match status" value="3"/>
</dbReference>
<evidence type="ECO:0000256" key="2">
    <source>
        <dbReference type="PROSITE-ProRule" id="PRU00302"/>
    </source>
</evidence>
<dbReference type="GO" id="GO:0006974">
    <property type="term" value="P:DNA damage response"/>
    <property type="evidence" value="ECO:0007669"/>
    <property type="project" value="TreeGrafter"/>
</dbReference>
<keyword evidence="2" id="KW-0768">Sushi</keyword>
<dbReference type="Pfam" id="PF00084">
    <property type="entry name" value="Sushi"/>
    <property type="match status" value="3"/>
</dbReference>
<dbReference type="GeneID" id="20240572"/>
<dbReference type="PANTHER" id="PTHR46839">
    <property type="entry name" value="SUSHI DOMAIN-CONTAINING PROTEIN 6"/>
    <property type="match status" value="1"/>
</dbReference>
<dbReference type="CTD" id="20240572"/>
<dbReference type="PANTHER" id="PTHR46839:SF2">
    <property type="entry name" value="SUSHI DOMAIN-CONTAINING PROTEIN 6"/>
    <property type="match status" value="1"/>
</dbReference>
<name>V3ZZN6_LOTGI</name>
<keyword evidence="4" id="KW-0732">Signal</keyword>
<dbReference type="InterPro" id="IPR042866">
    <property type="entry name" value="SUSD6"/>
</dbReference>
<dbReference type="PROSITE" id="PS50923">
    <property type="entry name" value="SUSHI"/>
    <property type="match status" value="3"/>
</dbReference>
<evidence type="ECO:0000313" key="7">
    <source>
        <dbReference type="Proteomes" id="UP000030746"/>
    </source>
</evidence>
<feature type="signal peptide" evidence="4">
    <location>
        <begin position="1"/>
        <end position="19"/>
    </location>
</feature>